<evidence type="ECO:0000313" key="4">
    <source>
        <dbReference type="Proteomes" id="UP000323221"/>
    </source>
</evidence>
<dbReference type="InterPro" id="IPR000182">
    <property type="entry name" value="GNAT_dom"/>
</dbReference>
<dbReference type="PANTHER" id="PTHR31435">
    <property type="entry name" value="PROTEIN NATD1"/>
    <property type="match status" value="1"/>
</dbReference>
<dbReference type="InterPro" id="IPR016181">
    <property type="entry name" value="Acyl_CoA_acyltransferase"/>
</dbReference>
<dbReference type="InterPro" id="IPR031165">
    <property type="entry name" value="GNAT_YJDJ"/>
</dbReference>
<protein>
    <submittedName>
        <fullName evidence="3">N-acetyltransferase</fullName>
    </submittedName>
</protein>
<evidence type="ECO:0000259" key="1">
    <source>
        <dbReference type="PROSITE" id="PS51186"/>
    </source>
</evidence>
<dbReference type="EMBL" id="VOIR01000013">
    <property type="protein sequence ID" value="KAA6433627.1"/>
    <property type="molecule type" value="Genomic_DNA"/>
</dbReference>
<dbReference type="CDD" id="cd04301">
    <property type="entry name" value="NAT_SF"/>
    <property type="match status" value="1"/>
</dbReference>
<sequence>MDQQQQIEIVDNAEARRFEAHLDGALAGFADYRDADGVRSFVHTEVDPSFGGRGVGSQLVDAALRATIADGKRVRPLCSFVRARAAADEFAVHVTG</sequence>
<accession>A0A5M8QC92</accession>
<dbReference type="GO" id="GO:0016747">
    <property type="term" value="F:acyltransferase activity, transferring groups other than amino-acyl groups"/>
    <property type="evidence" value="ECO:0007669"/>
    <property type="project" value="InterPro"/>
</dbReference>
<reference evidence="3 4" key="1">
    <citation type="submission" date="2019-08" db="EMBL/GenBank/DDBJ databases">
        <title>Agrococcus lahaulensis sp. nov., isolated from a cold desert of the Indian Himalayas.</title>
        <authorList>
            <person name="Qu J.H."/>
        </authorList>
    </citation>
    <scope>NUCLEOTIDE SEQUENCE [LARGE SCALE GENOMIC DNA]</scope>
    <source>
        <strain evidence="3 4">NS18</strain>
    </source>
</reference>
<dbReference type="RefSeq" id="WP_128189961.1">
    <property type="nucleotide sequence ID" value="NZ_JBFBFL010000002.1"/>
</dbReference>
<dbReference type="Gene3D" id="3.40.630.30">
    <property type="match status" value="1"/>
</dbReference>
<evidence type="ECO:0000259" key="2">
    <source>
        <dbReference type="PROSITE" id="PS51729"/>
    </source>
</evidence>
<dbReference type="Pfam" id="PF14542">
    <property type="entry name" value="Acetyltransf_CG"/>
    <property type="match status" value="1"/>
</dbReference>
<gene>
    <name evidence="3" type="ORF">FQ330_05890</name>
</gene>
<feature type="domain" description="N-acetyltransferase" evidence="1">
    <location>
        <begin position="1"/>
        <end position="96"/>
    </location>
</feature>
<dbReference type="PROSITE" id="PS51186">
    <property type="entry name" value="GNAT"/>
    <property type="match status" value="1"/>
</dbReference>
<evidence type="ECO:0000313" key="3">
    <source>
        <dbReference type="EMBL" id="KAA6433627.1"/>
    </source>
</evidence>
<comment type="caution">
    <text evidence="3">The sequence shown here is derived from an EMBL/GenBank/DDBJ whole genome shotgun (WGS) entry which is preliminary data.</text>
</comment>
<dbReference type="PROSITE" id="PS51729">
    <property type="entry name" value="GNAT_YJDJ"/>
    <property type="match status" value="1"/>
</dbReference>
<feature type="domain" description="N-acetyltransferase" evidence="2">
    <location>
        <begin position="10"/>
        <end position="96"/>
    </location>
</feature>
<organism evidence="3 4">
    <name type="scientific">Agrococcus sediminis</name>
    <dbReference type="NCBI Taxonomy" id="2599924"/>
    <lineage>
        <taxon>Bacteria</taxon>
        <taxon>Bacillati</taxon>
        <taxon>Actinomycetota</taxon>
        <taxon>Actinomycetes</taxon>
        <taxon>Micrococcales</taxon>
        <taxon>Microbacteriaceae</taxon>
        <taxon>Agrococcus</taxon>
    </lineage>
</organism>
<dbReference type="SUPFAM" id="SSF55729">
    <property type="entry name" value="Acyl-CoA N-acyltransferases (Nat)"/>
    <property type="match status" value="1"/>
</dbReference>
<dbReference type="AlphaFoldDB" id="A0A5M8QC92"/>
<dbReference type="Proteomes" id="UP000323221">
    <property type="component" value="Unassembled WGS sequence"/>
</dbReference>
<proteinExistence type="predicted"/>
<keyword evidence="3" id="KW-0808">Transferase</keyword>
<dbReference type="OrthoDB" id="5405911at2"/>
<keyword evidence="4" id="KW-1185">Reference proteome</keyword>
<dbReference type="InterPro" id="IPR045057">
    <property type="entry name" value="Gcn5-rel_NAT"/>
</dbReference>
<name>A0A5M8QC92_9MICO</name>
<dbReference type="PANTHER" id="PTHR31435:SF10">
    <property type="entry name" value="BSR4717 PROTEIN"/>
    <property type="match status" value="1"/>
</dbReference>